<feature type="transmembrane region" description="Helical" evidence="6">
    <location>
        <begin position="234"/>
        <end position="250"/>
    </location>
</feature>
<dbReference type="RefSeq" id="WP_250859452.1">
    <property type="nucleotide sequence ID" value="NZ_JAGSOJ010000002.1"/>
</dbReference>
<organism evidence="7 8">
    <name type="scientific">Oceanirhabdus seepicola</name>
    <dbReference type="NCBI Taxonomy" id="2828781"/>
    <lineage>
        <taxon>Bacteria</taxon>
        <taxon>Bacillati</taxon>
        <taxon>Bacillota</taxon>
        <taxon>Clostridia</taxon>
        <taxon>Eubacteriales</taxon>
        <taxon>Clostridiaceae</taxon>
        <taxon>Oceanirhabdus</taxon>
    </lineage>
</organism>
<reference evidence="7" key="1">
    <citation type="journal article" date="2021" name="mSystems">
        <title>Bacteria and Archaea Synergistically Convert Glycine Betaine to Biogenic Methane in the Formosa Cold Seep of the South China Sea.</title>
        <authorList>
            <person name="Li L."/>
            <person name="Zhang W."/>
            <person name="Zhang S."/>
            <person name="Song L."/>
            <person name="Sun Q."/>
            <person name="Zhang H."/>
            <person name="Xiang H."/>
            <person name="Dong X."/>
        </authorList>
    </citation>
    <scope>NUCLEOTIDE SEQUENCE</scope>
    <source>
        <strain evidence="7">ZWT</strain>
    </source>
</reference>
<keyword evidence="4 6" id="KW-1133">Transmembrane helix</keyword>
<dbReference type="Pfam" id="PF02653">
    <property type="entry name" value="BPD_transp_2"/>
    <property type="match status" value="1"/>
</dbReference>
<evidence type="ECO:0000313" key="8">
    <source>
        <dbReference type="Proteomes" id="UP001056429"/>
    </source>
</evidence>
<accession>A0A9J6P2X1</accession>
<evidence type="ECO:0000256" key="2">
    <source>
        <dbReference type="ARBA" id="ARBA00022475"/>
    </source>
</evidence>
<comment type="caution">
    <text evidence="7">The sequence shown here is derived from an EMBL/GenBank/DDBJ whole genome shotgun (WGS) entry which is preliminary data.</text>
</comment>
<dbReference type="InterPro" id="IPR001851">
    <property type="entry name" value="ABC_transp_permease"/>
</dbReference>
<feature type="transmembrane region" description="Helical" evidence="6">
    <location>
        <begin position="204"/>
        <end position="228"/>
    </location>
</feature>
<evidence type="ECO:0000256" key="4">
    <source>
        <dbReference type="ARBA" id="ARBA00022989"/>
    </source>
</evidence>
<dbReference type="GO" id="GO:0005886">
    <property type="term" value="C:plasma membrane"/>
    <property type="evidence" value="ECO:0007669"/>
    <property type="project" value="UniProtKB-SubCell"/>
</dbReference>
<name>A0A9J6P2X1_9CLOT</name>
<keyword evidence="8" id="KW-1185">Reference proteome</keyword>
<feature type="transmembrane region" description="Helical" evidence="6">
    <location>
        <begin position="6"/>
        <end position="30"/>
    </location>
</feature>
<dbReference type="PANTHER" id="PTHR43370">
    <property type="entry name" value="SUGAR ABC TRANSPORTER INTEGRAL MEMBRANE PROTEIN-RELATED"/>
    <property type="match status" value="1"/>
</dbReference>
<keyword evidence="5 6" id="KW-0472">Membrane</keyword>
<protein>
    <submittedName>
        <fullName evidence="7">ABC transporter permease</fullName>
    </submittedName>
</protein>
<comment type="subcellular location">
    <subcellularLocation>
        <location evidence="1">Cell membrane</location>
        <topology evidence="1">Multi-pass membrane protein</topology>
    </subcellularLocation>
</comment>
<proteinExistence type="predicted"/>
<feature type="transmembrane region" description="Helical" evidence="6">
    <location>
        <begin position="64"/>
        <end position="86"/>
    </location>
</feature>
<dbReference type="AlphaFoldDB" id="A0A9J6P2X1"/>
<feature type="transmembrane region" description="Helical" evidence="6">
    <location>
        <begin position="93"/>
        <end position="115"/>
    </location>
</feature>
<keyword evidence="2" id="KW-1003">Cell membrane</keyword>
<dbReference type="EMBL" id="JAGSOJ010000002">
    <property type="protein sequence ID" value="MCM1990417.1"/>
    <property type="molecule type" value="Genomic_DNA"/>
</dbReference>
<keyword evidence="3 6" id="KW-0812">Transmembrane</keyword>
<sequence length="318" mass="33314">MDNILIFVVALLAATLRMATPLIFAGIGGVFSERSGVVNIGLEGMMTIGAFFAVWVTFKTGSPWIGLIGAIVAGAVLSLLHAFLSITLKADQVISGTAINLFASALCAFLIQTLFHKGGQTDSVATLPGLPKWLVSGLYKIPGIGKYLGDFVGGLNWFVVFALILVAVSTFIIYKTPLGLRIRSVGEHPKAADTLGINVYSMRYLCVAISGALAGFGGAALSIGIAGIYSNGMVAGKGFIALAAMIFGNWKPKGTMLACLLFGFAEAFQIKAQGFGWNLPTEIYSSLPYVLTMLALSGLVGKTTAPRADGVPYEKGSR</sequence>
<feature type="transmembrane region" description="Helical" evidence="6">
    <location>
        <begin position="155"/>
        <end position="174"/>
    </location>
</feature>
<feature type="transmembrane region" description="Helical" evidence="6">
    <location>
        <begin position="37"/>
        <end position="58"/>
    </location>
</feature>
<dbReference type="PANTHER" id="PTHR43370:SF1">
    <property type="entry name" value="GUANOSINE ABC TRANSPORTER PERMEASE PROTEIN NUPQ"/>
    <property type="match status" value="1"/>
</dbReference>
<gene>
    <name evidence="7" type="ORF">KDK92_11780</name>
</gene>
<evidence type="ECO:0000256" key="1">
    <source>
        <dbReference type="ARBA" id="ARBA00004651"/>
    </source>
</evidence>
<dbReference type="GO" id="GO:0022857">
    <property type="term" value="F:transmembrane transporter activity"/>
    <property type="evidence" value="ECO:0007669"/>
    <property type="project" value="InterPro"/>
</dbReference>
<evidence type="ECO:0000313" key="7">
    <source>
        <dbReference type="EMBL" id="MCM1990417.1"/>
    </source>
</evidence>
<evidence type="ECO:0000256" key="6">
    <source>
        <dbReference type="SAM" id="Phobius"/>
    </source>
</evidence>
<evidence type="ECO:0000256" key="3">
    <source>
        <dbReference type="ARBA" id="ARBA00022692"/>
    </source>
</evidence>
<dbReference type="Proteomes" id="UP001056429">
    <property type="component" value="Unassembled WGS sequence"/>
</dbReference>
<evidence type="ECO:0000256" key="5">
    <source>
        <dbReference type="ARBA" id="ARBA00023136"/>
    </source>
</evidence>
<reference evidence="7" key="2">
    <citation type="submission" date="2021-04" db="EMBL/GenBank/DDBJ databases">
        <authorList>
            <person name="Dong X."/>
        </authorList>
    </citation>
    <scope>NUCLEOTIDE SEQUENCE</scope>
    <source>
        <strain evidence="7">ZWT</strain>
    </source>
</reference>
<dbReference type="CDD" id="cd06580">
    <property type="entry name" value="TM_PBP1_transp_TpRbsC_like"/>
    <property type="match status" value="1"/>
</dbReference>